<protein>
    <recommendedName>
        <fullName evidence="5">AIPR protein</fullName>
    </recommendedName>
</protein>
<evidence type="ECO:0000313" key="4">
    <source>
        <dbReference type="Proteomes" id="UP000466187"/>
    </source>
</evidence>
<name>A0A7I7WTD3_MYCGU</name>
<evidence type="ECO:0000259" key="2">
    <source>
        <dbReference type="Pfam" id="PF22879"/>
    </source>
</evidence>
<dbReference type="Pfam" id="PF22879">
    <property type="entry name" value="AIPR_N"/>
    <property type="match status" value="1"/>
</dbReference>
<feature type="domain" description="Abortive phage infection protein C-terminal" evidence="1">
    <location>
        <begin position="236"/>
        <end position="546"/>
    </location>
</feature>
<dbReference type="InterPro" id="IPR055101">
    <property type="entry name" value="AIPR_N"/>
</dbReference>
<feature type="domain" description="Abortive infection phage resistance protein N-terminal" evidence="2">
    <location>
        <begin position="33"/>
        <end position="177"/>
    </location>
</feature>
<proteinExistence type="predicted"/>
<dbReference type="RefSeq" id="WP_163689587.1">
    <property type="nucleotide sequence ID" value="NZ_AP022608.1"/>
</dbReference>
<reference evidence="3 4" key="1">
    <citation type="journal article" date="2019" name="Emerg. Microbes Infect.">
        <title>Comprehensive subspecies identification of 175 nontuberculous mycobacteria species based on 7547 genomic profiles.</title>
        <authorList>
            <person name="Matsumoto Y."/>
            <person name="Kinjo T."/>
            <person name="Motooka D."/>
            <person name="Nabeya D."/>
            <person name="Jung N."/>
            <person name="Uechi K."/>
            <person name="Horii T."/>
            <person name="Iida T."/>
            <person name="Fujita J."/>
            <person name="Nakamura S."/>
        </authorList>
    </citation>
    <scope>NUCLEOTIDE SEQUENCE [LARGE SCALE GENOMIC DNA]</scope>
    <source>
        <strain evidence="3 4">JCM 12688</strain>
    </source>
</reference>
<dbReference type="Pfam" id="PF10592">
    <property type="entry name" value="AIPR"/>
    <property type="match status" value="1"/>
</dbReference>
<dbReference type="InterPro" id="IPR018891">
    <property type="entry name" value="AIPR_C"/>
</dbReference>
<gene>
    <name evidence="3" type="ORF">MGAD_52240</name>
</gene>
<dbReference type="Proteomes" id="UP000466187">
    <property type="component" value="Chromosome"/>
</dbReference>
<evidence type="ECO:0000259" key="1">
    <source>
        <dbReference type="Pfam" id="PF10592"/>
    </source>
</evidence>
<dbReference type="EMBL" id="AP022608">
    <property type="protein sequence ID" value="BBZ20889.1"/>
    <property type="molecule type" value="Genomic_DNA"/>
</dbReference>
<organism evidence="3 4">
    <name type="scientific">Mycolicibacterium gadium</name>
    <name type="common">Mycobacterium gadium</name>
    <dbReference type="NCBI Taxonomy" id="1794"/>
    <lineage>
        <taxon>Bacteria</taxon>
        <taxon>Bacillati</taxon>
        <taxon>Actinomycetota</taxon>
        <taxon>Actinomycetes</taxon>
        <taxon>Mycobacteriales</taxon>
        <taxon>Mycobacteriaceae</taxon>
        <taxon>Mycolicibacterium</taxon>
    </lineage>
</organism>
<accession>A0A7I7WTD3</accession>
<dbReference type="KEGG" id="mgad:MGAD_52240"/>
<evidence type="ECO:0000313" key="3">
    <source>
        <dbReference type="EMBL" id="BBZ20889.1"/>
    </source>
</evidence>
<evidence type="ECO:0008006" key="5">
    <source>
        <dbReference type="Google" id="ProtNLM"/>
    </source>
</evidence>
<sequence>MSKTVEKFHEDLQQSILLVASGEGTEQTLASAFTDYMFEVLTDAGEVEAPQSAAYERRGARASGFEISDDGTTLHLFLTDYSPTDQIRALGKPDVAKHFKRMTEFVTQTAEGLWKKLEESAPAWEMARQIHESWREIVELRFTVLTNAELKTDIPSLDSLSKRRVQTAVWDIDRLYKLDSSGRAQEQIEVDVEEIWGEPLPFLGPHGASASYDAYLLALPGEFLAEVYELYGPRLLELNVRSFLQARGKINKGIQQTITEEPANFFAFNNGVSMTAAKVDIVALPDGAKGIGKIYDLQIVNGGQTTASLYYAMVKSRADLSDVVVQAKLSVITPANRDSFVSQISLYANSQNRVNMADFTSNDPFHVELERLSRTVWAPPQGNNNHMTRWFYERARGQYADAHARERTPAKQREFKKIHPLNQKFTKTDLAKFENTWDQLPWLVAYGAEKNFREFMLRLDKRGRFKPSPEYFEKLVAKAILFRSAEKLIGKLALGGYRSQTVTYTLAKLFNTTGQRIDLQPIWKAQVLPDAVADAITDLAPQVHATA</sequence>
<dbReference type="AlphaFoldDB" id="A0A7I7WTD3"/>